<evidence type="ECO:0000256" key="2">
    <source>
        <dbReference type="ARBA" id="ARBA00022617"/>
    </source>
</evidence>
<evidence type="ECO:0000256" key="5">
    <source>
        <dbReference type="ARBA" id="ARBA00023004"/>
    </source>
</evidence>
<dbReference type="InterPro" id="IPR005117">
    <property type="entry name" value="NiRdtase/SiRdtase_haem-b_fer"/>
</dbReference>
<evidence type="ECO:0000256" key="3">
    <source>
        <dbReference type="ARBA" id="ARBA00022723"/>
    </source>
</evidence>
<dbReference type="SUPFAM" id="SSF55124">
    <property type="entry name" value="Nitrite/Sulfite reductase N-terminal domain-like"/>
    <property type="match status" value="2"/>
</dbReference>
<evidence type="ECO:0000256" key="6">
    <source>
        <dbReference type="ARBA" id="ARBA00023014"/>
    </source>
</evidence>
<dbReference type="Gene3D" id="3.90.480.10">
    <property type="entry name" value="Sulfite Reductase Hemoprotein,Domain 2"/>
    <property type="match status" value="1"/>
</dbReference>
<reference evidence="8" key="1">
    <citation type="submission" date="2023-02" db="EMBL/GenBank/DDBJ databases">
        <title>Actinokineospora globicatena NBRC 15670.</title>
        <authorList>
            <person name="Ichikawa N."/>
            <person name="Sato H."/>
            <person name="Tonouchi N."/>
        </authorList>
    </citation>
    <scope>NUCLEOTIDE SEQUENCE</scope>
    <source>
        <strain evidence="8">NBRC 15670</strain>
    </source>
</reference>
<dbReference type="EMBL" id="BSSD01000008">
    <property type="protein sequence ID" value="GLW94360.1"/>
    <property type="molecule type" value="Genomic_DNA"/>
</dbReference>
<dbReference type="GO" id="GO:0051539">
    <property type="term" value="F:4 iron, 4 sulfur cluster binding"/>
    <property type="evidence" value="ECO:0007669"/>
    <property type="project" value="UniProtKB-KW"/>
</dbReference>
<feature type="domain" description="Nitrite/Sulfite reductase ferredoxin-like" evidence="7">
    <location>
        <begin position="106"/>
        <end position="163"/>
    </location>
</feature>
<keyword evidence="6" id="KW-0411">Iron-sulfur</keyword>
<comment type="caution">
    <text evidence="8">The sequence shown here is derived from an EMBL/GenBank/DDBJ whole genome shotgun (WGS) entry which is preliminary data.</text>
</comment>
<evidence type="ECO:0000313" key="9">
    <source>
        <dbReference type="Proteomes" id="UP001165042"/>
    </source>
</evidence>
<name>A0A9W6QT74_9PSEU</name>
<dbReference type="AlphaFoldDB" id="A0A9W6QT74"/>
<evidence type="ECO:0000259" key="7">
    <source>
        <dbReference type="Pfam" id="PF03460"/>
    </source>
</evidence>
<evidence type="ECO:0000256" key="4">
    <source>
        <dbReference type="ARBA" id="ARBA00023002"/>
    </source>
</evidence>
<dbReference type="PANTHER" id="PTHR32439">
    <property type="entry name" value="FERREDOXIN--NITRITE REDUCTASE, CHLOROPLASTIC"/>
    <property type="match status" value="1"/>
</dbReference>
<evidence type="ECO:0000313" key="8">
    <source>
        <dbReference type="EMBL" id="GLW94360.1"/>
    </source>
</evidence>
<dbReference type="Pfam" id="PF03460">
    <property type="entry name" value="NIR_SIR_ferr"/>
    <property type="match status" value="1"/>
</dbReference>
<keyword evidence="4" id="KW-0560">Oxidoreductase</keyword>
<dbReference type="Proteomes" id="UP001165042">
    <property type="component" value="Unassembled WGS sequence"/>
</dbReference>
<dbReference type="InterPro" id="IPR036136">
    <property type="entry name" value="Nit/Sulf_reduc_fer-like_dom_sf"/>
</dbReference>
<sequence length="463" mass="47752">MSEVDKSRIMRPFLGSAPRVVGGDGRSVLAPGSRLDLAFRRAPWRVQALLPGDSGGTAPDSHRLPPHAIAASDSPYIRLVPPSQRRTGADACPGALDVHRAADGGLARVRVPGGRLRAEQLHRLADLAVDLGDGALELTSRANLQLRGLAPGAELELGAELAAVGLLPSLTHEKVRNIMASPLGPGDLVAELDAAVCAERELADLPGRFLFALDSGAGDVAWSRADLAALPVGDSVALLVGGVDHGVRVAPDQVVPAMIVCSKAFLRVRDEQWRIAELPDTSVIVAALVDQEAQGQPFEARIPVTISPTERVTPGTPPTGGPIGPVVFADGGLGVGAAVPLGRLTAEQARALGDVVITPWRGVVVRGDLPELGLITDPSAPGIGVTSCAGRPHCHKALADVRAAALAVSVPGRAVHWAGCGRRCGRPAGDVLDVVATTDGYLVDGRAIPGERVAEAVAQGRQD</sequence>
<keyword evidence="9" id="KW-1185">Reference proteome</keyword>
<keyword evidence="5" id="KW-0408">Iron</keyword>
<dbReference type="InterPro" id="IPR051329">
    <property type="entry name" value="NIR_SIR_4Fe-4S"/>
</dbReference>
<evidence type="ECO:0000256" key="1">
    <source>
        <dbReference type="ARBA" id="ARBA00022485"/>
    </source>
</evidence>
<keyword evidence="2" id="KW-0349">Heme</keyword>
<accession>A0A9W6QT74</accession>
<dbReference type="Gene3D" id="3.30.413.10">
    <property type="entry name" value="Sulfite Reductase Hemoprotein, domain 1"/>
    <property type="match status" value="1"/>
</dbReference>
<keyword evidence="3" id="KW-0479">Metal-binding</keyword>
<dbReference type="InterPro" id="IPR045854">
    <property type="entry name" value="NO2/SO3_Rdtase_4Fe4S_sf"/>
</dbReference>
<dbReference type="GO" id="GO:0016491">
    <property type="term" value="F:oxidoreductase activity"/>
    <property type="evidence" value="ECO:0007669"/>
    <property type="project" value="UniProtKB-KW"/>
</dbReference>
<gene>
    <name evidence="8" type="primary">cobG</name>
    <name evidence="8" type="ORF">Aglo03_51760</name>
</gene>
<dbReference type="PANTHER" id="PTHR32439:SF9">
    <property type="entry name" value="BLR3264 PROTEIN"/>
    <property type="match status" value="1"/>
</dbReference>
<dbReference type="GO" id="GO:0046872">
    <property type="term" value="F:metal ion binding"/>
    <property type="evidence" value="ECO:0007669"/>
    <property type="project" value="UniProtKB-KW"/>
</dbReference>
<protein>
    <submittedName>
        <fullName evidence="8">Precorrin-3B synthase</fullName>
    </submittedName>
</protein>
<proteinExistence type="predicted"/>
<organism evidence="8 9">
    <name type="scientific">Actinokineospora globicatena</name>
    <dbReference type="NCBI Taxonomy" id="103729"/>
    <lineage>
        <taxon>Bacteria</taxon>
        <taxon>Bacillati</taxon>
        <taxon>Actinomycetota</taxon>
        <taxon>Actinomycetes</taxon>
        <taxon>Pseudonocardiales</taxon>
        <taxon>Pseudonocardiaceae</taxon>
        <taxon>Actinokineospora</taxon>
    </lineage>
</organism>
<keyword evidence="1" id="KW-0004">4Fe-4S</keyword>